<keyword evidence="2" id="KW-1185">Reference proteome</keyword>
<evidence type="ECO:0008006" key="3">
    <source>
        <dbReference type="Google" id="ProtNLM"/>
    </source>
</evidence>
<comment type="caution">
    <text evidence="1">The sequence shown here is derived from an EMBL/GenBank/DDBJ whole genome shotgun (WGS) entry which is preliminary data.</text>
</comment>
<proteinExistence type="predicted"/>
<dbReference type="Proteomes" id="UP000655225">
    <property type="component" value="Unassembled WGS sequence"/>
</dbReference>
<gene>
    <name evidence="1" type="ORF">HHK36_028177</name>
</gene>
<evidence type="ECO:0000313" key="1">
    <source>
        <dbReference type="EMBL" id="KAF8380687.1"/>
    </source>
</evidence>
<protein>
    <recommendedName>
        <fullName evidence="3">DUF4283 domain-containing protein</fullName>
    </recommendedName>
</protein>
<organism evidence="1 2">
    <name type="scientific">Tetracentron sinense</name>
    <name type="common">Spur-leaf</name>
    <dbReference type="NCBI Taxonomy" id="13715"/>
    <lineage>
        <taxon>Eukaryota</taxon>
        <taxon>Viridiplantae</taxon>
        <taxon>Streptophyta</taxon>
        <taxon>Embryophyta</taxon>
        <taxon>Tracheophyta</taxon>
        <taxon>Spermatophyta</taxon>
        <taxon>Magnoliopsida</taxon>
        <taxon>Trochodendrales</taxon>
        <taxon>Trochodendraceae</taxon>
        <taxon>Tetracentron</taxon>
    </lineage>
</organism>
<dbReference type="OrthoDB" id="550279at2759"/>
<dbReference type="PANTHER" id="PTHR35750">
    <property type="entry name" value="PHOSPHOLIPID HYDROPEROXIDE GLUTATHIONE PEROXIDASE"/>
    <property type="match status" value="1"/>
</dbReference>
<name>A0A834YIR9_TETSI</name>
<dbReference type="EMBL" id="JABCRI010000021">
    <property type="protein sequence ID" value="KAF8380687.1"/>
    <property type="molecule type" value="Genomic_DNA"/>
</dbReference>
<dbReference type="AlphaFoldDB" id="A0A834YIR9"/>
<accession>A0A834YIR9</accession>
<reference evidence="1 2" key="1">
    <citation type="submission" date="2020-04" db="EMBL/GenBank/DDBJ databases">
        <title>Plant Genome Project.</title>
        <authorList>
            <person name="Zhang R.-G."/>
        </authorList>
    </citation>
    <scope>NUCLEOTIDE SEQUENCE [LARGE SCALE GENOMIC DNA]</scope>
    <source>
        <strain evidence="1">YNK0</strain>
        <tissue evidence="1">Leaf</tissue>
    </source>
</reference>
<sequence length="514" mass="55877">MWRPRANGVLSSDLSARFWLDIHGLPLHLWNLATFSRIGKACGGFLRVDHRILSLSDFRVARIQVVETCLDHIPLSVRIPNGNKEVTVVIFVLLEFCESNSGDLLHLRSPSSGVGEKFQNLSSLPQAVPETEVKEQGLSKRAEKEDQTVRLVGVGGLVSDFVRPTGEARKEYTRRKRLRGLAFCVGRSVEKDSWSDQSESEGSFVIKRLEDSRWFPSKSCANGPLGLQSSGLAMASIAEVCGGWRLGSSSNSSKASKDVCWGSRALLKRSGSDSLIGKEQQHPEVGRVEAVAPSAVVEQTVGSSCKGKASCLRTLSFYLLESPGILEGEEDHSTSGLRAGSVKLTSLSGRASSGKVDLALADSLLSSAPPAAWDFGHSRCREVAGDPSPIGLIADRSPPVVVEQKGAKLGSVGDPRSGINDLVRGEPEDDGVGLGCQGLRWYAKRLRIDEDGDVADEFLEEILLETSSSTEDHRPLPRFEVKYRTRPAKVRNQVTALDGKLHHSVEYQGKLQWV</sequence>
<dbReference type="PANTHER" id="PTHR35750:SF1">
    <property type="entry name" value="PHOSPHOLIPID HYDROPEROXIDE GLUTATHIONE PEROXIDASE"/>
    <property type="match status" value="1"/>
</dbReference>
<evidence type="ECO:0000313" key="2">
    <source>
        <dbReference type="Proteomes" id="UP000655225"/>
    </source>
</evidence>